<sequence>MAEDRRKSRGRKRKAGAVSSVSGGSNPKIQIWNPAIHRFKEESTGGFLPDDVVIEILMNLPSGSCIARFRCVCKLWNNRLSYPGSIYNVLFTPNINLTGDSEIAQILIKGAEVGVDSYRTVYSLRSYKVLKPISPIGDVKFYDNKPADIFLWNPATSETKILPPSPFGKAGCSESRLGSGLILFPTTISPAADPRFLETGEETYSSAAPRRRSAAFHPSLSCSPPSPTLQTADALPSRSCTTSRRLPLPQSPPL</sequence>
<dbReference type="AlphaFoldDB" id="A0AAV0INR5"/>
<gene>
    <name evidence="3" type="ORF">LITE_LOCUS10139</name>
</gene>
<dbReference type="InterPro" id="IPR036047">
    <property type="entry name" value="F-box-like_dom_sf"/>
</dbReference>
<evidence type="ECO:0000313" key="4">
    <source>
        <dbReference type="Proteomes" id="UP001154282"/>
    </source>
</evidence>
<feature type="compositionally biased region" description="Low complexity" evidence="1">
    <location>
        <begin position="16"/>
        <end position="25"/>
    </location>
</feature>
<evidence type="ECO:0000313" key="3">
    <source>
        <dbReference type="EMBL" id="CAI0399018.1"/>
    </source>
</evidence>
<evidence type="ECO:0000259" key="2">
    <source>
        <dbReference type="SMART" id="SM00256"/>
    </source>
</evidence>
<feature type="region of interest" description="Disordered" evidence="1">
    <location>
        <begin position="207"/>
        <end position="254"/>
    </location>
</feature>
<dbReference type="SMART" id="SM00256">
    <property type="entry name" value="FBOX"/>
    <property type="match status" value="1"/>
</dbReference>
<reference evidence="3" key="1">
    <citation type="submission" date="2022-08" db="EMBL/GenBank/DDBJ databases">
        <authorList>
            <person name="Gutierrez-Valencia J."/>
        </authorList>
    </citation>
    <scope>NUCLEOTIDE SEQUENCE</scope>
</reference>
<dbReference type="EMBL" id="CAMGYJ010000004">
    <property type="protein sequence ID" value="CAI0399018.1"/>
    <property type="molecule type" value="Genomic_DNA"/>
</dbReference>
<dbReference type="Gene3D" id="1.20.1280.50">
    <property type="match status" value="1"/>
</dbReference>
<dbReference type="Proteomes" id="UP001154282">
    <property type="component" value="Unassembled WGS sequence"/>
</dbReference>
<proteinExistence type="predicted"/>
<feature type="domain" description="F-box" evidence="2">
    <location>
        <begin position="48"/>
        <end position="89"/>
    </location>
</feature>
<protein>
    <recommendedName>
        <fullName evidence="2">F-box domain-containing protein</fullName>
    </recommendedName>
</protein>
<keyword evidence="4" id="KW-1185">Reference proteome</keyword>
<dbReference type="InterPro" id="IPR050796">
    <property type="entry name" value="SCF_F-box_component"/>
</dbReference>
<accession>A0AAV0INR5</accession>
<comment type="caution">
    <text evidence="3">The sequence shown here is derived from an EMBL/GenBank/DDBJ whole genome shotgun (WGS) entry which is preliminary data.</text>
</comment>
<dbReference type="PANTHER" id="PTHR31672">
    <property type="entry name" value="BNACNNG10540D PROTEIN"/>
    <property type="match status" value="1"/>
</dbReference>
<name>A0AAV0INR5_9ROSI</name>
<dbReference type="InterPro" id="IPR001810">
    <property type="entry name" value="F-box_dom"/>
</dbReference>
<organism evidence="3 4">
    <name type="scientific">Linum tenue</name>
    <dbReference type="NCBI Taxonomy" id="586396"/>
    <lineage>
        <taxon>Eukaryota</taxon>
        <taxon>Viridiplantae</taxon>
        <taxon>Streptophyta</taxon>
        <taxon>Embryophyta</taxon>
        <taxon>Tracheophyta</taxon>
        <taxon>Spermatophyta</taxon>
        <taxon>Magnoliopsida</taxon>
        <taxon>eudicotyledons</taxon>
        <taxon>Gunneridae</taxon>
        <taxon>Pentapetalae</taxon>
        <taxon>rosids</taxon>
        <taxon>fabids</taxon>
        <taxon>Malpighiales</taxon>
        <taxon>Linaceae</taxon>
        <taxon>Linum</taxon>
    </lineage>
</organism>
<feature type="region of interest" description="Disordered" evidence="1">
    <location>
        <begin position="1"/>
        <end position="26"/>
    </location>
</feature>
<dbReference type="SUPFAM" id="SSF81383">
    <property type="entry name" value="F-box domain"/>
    <property type="match status" value="1"/>
</dbReference>
<dbReference type="Pfam" id="PF00646">
    <property type="entry name" value="F-box"/>
    <property type="match status" value="1"/>
</dbReference>
<evidence type="ECO:0000256" key="1">
    <source>
        <dbReference type="SAM" id="MobiDB-lite"/>
    </source>
</evidence>